<dbReference type="AlphaFoldDB" id="A0ABD0T0U4"/>
<evidence type="ECO:0000313" key="3">
    <source>
        <dbReference type="Proteomes" id="UP001549921"/>
    </source>
</evidence>
<accession>A0ABD0T0U4</accession>
<reference evidence="2 3" key="1">
    <citation type="submission" date="2024-06" db="EMBL/GenBank/DDBJ databases">
        <title>A chromosome-level genome assembly of beet webworm, Loxostege sticticalis.</title>
        <authorList>
            <person name="Zhang Y."/>
        </authorList>
    </citation>
    <scope>NUCLEOTIDE SEQUENCE [LARGE SCALE GENOMIC DNA]</scope>
    <source>
        <strain evidence="2">AQ028</strain>
        <tissue evidence="2">Male pupae</tissue>
    </source>
</reference>
<dbReference type="Proteomes" id="UP001549921">
    <property type="component" value="Unassembled WGS sequence"/>
</dbReference>
<dbReference type="EMBL" id="JBEDNZ010000012">
    <property type="protein sequence ID" value="KAL0831524.1"/>
    <property type="molecule type" value="Genomic_DNA"/>
</dbReference>
<feature type="compositionally biased region" description="Low complexity" evidence="1">
    <location>
        <begin position="224"/>
        <end position="244"/>
    </location>
</feature>
<feature type="region of interest" description="Disordered" evidence="1">
    <location>
        <begin position="274"/>
        <end position="307"/>
    </location>
</feature>
<sequence>MRPITGPLFSIGLFQTEIELVSHNHSRAEPLPYFAAMSSEKLIANELLAFLQHAIDTMDEVSILQICKSNFKEEEICKSKVLLYETLGQADRMPTRRRDVKGERSLQDMINLLKSTDPDDVPAFVAKELHKLPPVTFDHVDVTRLLKDITTLKADLAEVKFKLEISESTISGLRTELLSLKDNNCVNRSPEFSNVNTRRGAQNASISSLSSSPVTAEVRESRATARPAARSPAPQLSSSASAATTPPRAYAAAAAAPAPAAAPASAAVSAPLNKRISDGGKTKNRSKPADKLVPPSGSRKSQADEEGFVKVVRKTRKSARRNICGTAPTESTHTLRAAIPSTPLYVSRVHWSTKVEDVVDYVQKKSNFRLRVERLESRHKTNFNSFLVRVPTHHLPTFMKEDFWPQGVVFRKFRGRLPADTALTSTFMRVK</sequence>
<gene>
    <name evidence="2" type="ORF">ABMA28_002318</name>
</gene>
<proteinExistence type="predicted"/>
<evidence type="ECO:0000256" key="1">
    <source>
        <dbReference type="SAM" id="MobiDB-lite"/>
    </source>
</evidence>
<feature type="region of interest" description="Disordered" evidence="1">
    <location>
        <begin position="189"/>
        <end position="244"/>
    </location>
</feature>
<feature type="compositionally biased region" description="Polar residues" evidence="1">
    <location>
        <begin position="189"/>
        <end position="204"/>
    </location>
</feature>
<comment type="caution">
    <text evidence="2">The sequence shown here is derived from an EMBL/GenBank/DDBJ whole genome shotgun (WGS) entry which is preliminary data.</text>
</comment>
<evidence type="ECO:0000313" key="2">
    <source>
        <dbReference type="EMBL" id="KAL0831524.1"/>
    </source>
</evidence>
<name>A0ABD0T0U4_LOXSC</name>
<organism evidence="2 3">
    <name type="scientific">Loxostege sticticalis</name>
    <name type="common">Beet webworm moth</name>
    <dbReference type="NCBI Taxonomy" id="481309"/>
    <lineage>
        <taxon>Eukaryota</taxon>
        <taxon>Metazoa</taxon>
        <taxon>Ecdysozoa</taxon>
        <taxon>Arthropoda</taxon>
        <taxon>Hexapoda</taxon>
        <taxon>Insecta</taxon>
        <taxon>Pterygota</taxon>
        <taxon>Neoptera</taxon>
        <taxon>Endopterygota</taxon>
        <taxon>Lepidoptera</taxon>
        <taxon>Glossata</taxon>
        <taxon>Ditrysia</taxon>
        <taxon>Pyraloidea</taxon>
        <taxon>Crambidae</taxon>
        <taxon>Pyraustinae</taxon>
        <taxon>Loxostege</taxon>
    </lineage>
</organism>
<evidence type="ECO:0008006" key="4">
    <source>
        <dbReference type="Google" id="ProtNLM"/>
    </source>
</evidence>
<protein>
    <recommendedName>
        <fullName evidence="4">Mutant cadherin</fullName>
    </recommendedName>
</protein>